<accession>A0A6J4TBE0</accession>
<gene>
    <name evidence="1" type="ORF">AVDCRST_MAG45-2374</name>
</gene>
<proteinExistence type="predicted"/>
<dbReference type="EMBL" id="CADCVU010000204">
    <property type="protein sequence ID" value="CAA9518793.1"/>
    <property type="molecule type" value="Genomic_DNA"/>
</dbReference>
<sequence length="57" mass="5641">MSVRLIAGAPVALVDTGGVRRLRRARRGPGRGRGEAQAACGLTAAAVRDALSNAGGG</sequence>
<dbReference type="AlphaFoldDB" id="A0A6J4TBE0"/>
<organism evidence="1">
    <name type="scientific">uncultured Solirubrobacterales bacterium</name>
    <dbReference type="NCBI Taxonomy" id="768556"/>
    <lineage>
        <taxon>Bacteria</taxon>
        <taxon>Bacillati</taxon>
        <taxon>Actinomycetota</taxon>
        <taxon>Thermoleophilia</taxon>
        <taxon>Solirubrobacterales</taxon>
        <taxon>environmental samples</taxon>
    </lineage>
</organism>
<name>A0A6J4TBE0_9ACTN</name>
<evidence type="ECO:0000313" key="1">
    <source>
        <dbReference type="EMBL" id="CAA9518793.1"/>
    </source>
</evidence>
<reference evidence="1" key="1">
    <citation type="submission" date="2020-02" db="EMBL/GenBank/DDBJ databases">
        <authorList>
            <person name="Meier V. D."/>
        </authorList>
    </citation>
    <scope>NUCLEOTIDE SEQUENCE</scope>
    <source>
        <strain evidence="1">AVDCRST_MAG45</strain>
    </source>
</reference>
<protein>
    <submittedName>
        <fullName evidence="1">Uncharacterized protein</fullName>
    </submittedName>
</protein>